<protein>
    <submittedName>
        <fullName evidence="1">Uncharacterized protein</fullName>
    </submittedName>
</protein>
<reference evidence="1" key="1">
    <citation type="journal article" date="2005" name="PLoS Biol.">
        <title>New insights into metabolic properties of marine bacteria encoding proteorhodopsins.</title>
        <authorList>
            <person name="Sabehi G."/>
            <person name="Loy A."/>
            <person name="Jung K.H."/>
            <person name="Partha R."/>
            <person name="Spudich J.L."/>
            <person name="Isaacson T."/>
            <person name="Hirschberg J."/>
            <person name="Wagner M."/>
            <person name="Beja O."/>
        </authorList>
    </citation>
    <scope>NUCLEOTIDE SEQUENCE</scope>
</reference>
<accession>Q4PJB8</accession>
<proteinExistence type="predicted"/>
<dbReference type="AlphaFoldDB" id="Q4PJB8"/>
<sequence length="156" mass="17608">MKTGRFRIRKTGLLHGQNGAARSIIENRQDDHAFMPALTSLAIMPGPAELHRLTFRYRKHLTGHAMRTCLSLDHHRGPEPCSGEIKIMFAKGDAARPPPERQIFRPCHKEKGPVRGQAQGFLNCQIGSGHRHLADVRSCNRDMMNQIKMPPKMTKP</sequence>
<organism evidence="1">
    <name type="scientific">uncultured bacterium MedeBAC46A06</name>
    <dbReference type="NCBI Taxonomy" id="332275"/>
    <lineage>
        <taxon>Bacteria</taxon>
        <taxon>environmental samples</taxon>
    </lineage>
</organism>
<evidence type="ECO:0000313" key="1">
    <source>
        <dbReference type="EMBL" id="AAY82859.1"/>
    </source>
</evidence>
<dbReference type="EMBL" id="DQ088847">
    <property type="protein sequence ID" value="AAY82859.1"/>
    <property type="molecule type" value="Genomic_DNA"/>
</dbReference>
<name>Q4PJB8_9BACT</name>